<proteinExistence type="predicted"/>
<feature type="compositionally biased region" description="Low complexity" evidence="1">
    <location>
        <begin position="247"/>
        <end position="261"/>
    </location>
</feature>
<dbReference type="Proteomes" id="UP000053232">
    <property type="component" value="Unassembled WGS sequence"/>
</dbReference>
<organism evidence="2 3">
    <name type="scientific">Oxytricha trifallax</name>
    <dbReference type="NCBI Taxonomy" id="1172189"/>
    <lineage>
        <taxon>Eukaryota</taxon>
        <taxon>Sar</taxon>
        <taxon>Alveolata</taxon>
        <taxon>Ciliophora</taxon>
        <taxon>Intramacronucleata</taxon>
        <taxon>Spirotrichea</taxon>
        <taxon>Stichotrichia</taxon>
        <taxon>Sporadotrichida</taxon>
        <taxon>Oxytrichidae</taxon>
        <taxon>Oxytrichinae</taxon>
        <taxon>Oxytricha</taxon>
    </lineage>
</organism>
<dbReference type="AlphaFoldDB" id="A0A073HXL9"/>
<protein>
    <submittedName>
        <fullName evidence="2">Uncharacterized protein</fullName>
    </submittedName>
</protein>
<dbReference type="EMBL" id="ARYC01004717">
    <property type="protein sequence ID" value="KEJ82768.1"/>
    <property type="molecule type" value="Genomic_DNA"/>
</dbReference>
<feature type="region of interest" description="Disordered" evidence="1">
    <location>
        <begin position="1"/>
        <end position="31"/>
    </location>
</feature>
<feature type="region of interest" description="Disordered" evidence="1">
    <location>
        <begin position="240"/>
        <end position="295"/>
    </location>
</feature>
<feature type="compositionally biased region" description="Polar residues" evidence="1">
    <location>
        <begin position="13"/>
        <end position="31"/>
    </location>
</feature>
<comment type="caution">
    <text evidence="2">The sequence shown here is derived from an EMBL/GenBank/DDBJ whole genome shotgun (WGS) entry which is preliminary data.</text>
</comment>
<name>A0A073HXL9_9SPIT</name>
<keyword evidence="3" id="KW-1185">Reference proteome</keyword>
<evidence type="ECO:0000313" key="2">
    <source>
        <dbReference type="EMBL" id="KEJ82768.1"/>
    </source>
</evidence>
<accession>A0A073HXL9</accession>
<evidence type="ECO:0000256" key="1">
    <source>
        <dbReference type="SAM" id="MobiDB-lite"/>
    </source>
</evidence>
<sequence length="437" mass="51264">MMKFKFDEDIQYDRNSNSRQESNNILKQNQDYSDQEDYVYQKFSTDNILQSNRDKEFGFKESESQNCNNIQGNFFNQLSLTKTEENDNESNQIEIQLNNKKLNIDRSALLPSDLLNNMDFQESEFNMQDSEQSYIQNPQNSSIQEQLMQMAQNYNSNGMKQFQTRKLPQANIPKNNGPVQSNNIFSSYQCNSLDQGNQSKSKVIQNPRKLELGKVQAVAIRNISDFDKIDVKSVLKKIKKDDSTSMDNQNQSSSSGTSDYNSDLEDMIKQNQSQDREDFEDYPMSEQKLRKKSKQQRFLDKAQTLRDELGKLKDESNNFMIVMKQLTHKVATYLKYHMTKIENEQNGNNYCENPEQKYRVTKQRKNELSKMTNLVQLFRETLKKLPLNKIYLPDEDCYLDTDDLQQNPQIPNLIGMRQEQQNALMKSRDVDMFAINQ</sequence>
<gene>
    <name evidence="2" type="ORF">OXYTRIMIC_688</name>
</gene>
<evidence type="ECO:0000313" key="3">
    <source>
        <dbReference type="Proteomes" id="UP000053232"/>
    </source>
</evidence>
<feature type="compositionally biased region" description="Basic and acidic residues" evidence="1">
    <location>
        <begin position="1"/>
        <end position="12"/>
    </location>
</feature>
<reference evidence="3" key="1">
    <citation type="journal article" date="2014" name="Cell">
        <title>The Architecture of a Scrambled Genome Reveals Massive Levels of Genomic Rearrangement during Development.</title>
        <authorList>
            <person name="Chen X."/>
            <person name="Bracht J.R."/>
            <person name="Goldman A.D."/>
            <person name="Dolzhenko E."/>
            <person name="Clay D.M."/>
            <person name="Swart E.C."/>
            <person name="Perlman D.H."/>
            <person name="Doak T.G."/>
            <person name="Stuart A."/>
            <person name="Amemiya C.T."/>
            <person name="Sebra R.P."/>
            <person name="Landweber L.F."/>
        </authorList>
    </citation>
    <scope>NUCLEOTIDE SEQUENCE [LARGE SCALE GENOMIC DNA]</scope>
    <source>
        <strain evidence="3">JRB310</strain>
    </source>
</reference>